<accession>A0A1S8KPM5</accession>
<dbReference type="GO" id="GO:0005524">
    <property type="term" value="F:ATP binding"/>
    <property type="evidence" value="ECO:0007669"/>
    <property type="project" value="UniProtKB-KW"/>
</dbReference>
<dbReference type="SUPFAM" id="SSF111331">
    <property type="entry name" value="NAD kinase/diacylglycerol kinase-like"/>
    <property type="match status" value="1"/>
</dbReference>
<gene>
    <name evidence="3" type="ORF">BWX42_08070</name>
</gene>
<dbReference type="InterPro" id="IPR016064">
    <property type="entry name" value="NAD/diacylglycerol_kinase_sf"/>
</dbReference>
<dbReference type="CDD" id="cd03128">
    <property type="entry name" value="GAT_1"/>
    <property type="match status" value="1"/>
</dbReference>
<dbReference type="GO" id="GO:0003951">
    <property type="term" value="F:NAD+ kinase activity"/>
    <property type="evidence" value="ECO:0007669"/>
    <property type="project" value="InterPro"/>
</dbReference>
<evidence type="ECO:0000256" key="2">
    <source>
        <dbReference type="ARBA" id="ARBA00022840"/>
    </source>
</evidence>
<dbReference type="Gene3D" id="3.40.50.10330">
    <property type="entry name" value="Probable inorganic polyphosphate/atp-NAD kinase, domain 1"/>
    <property type="match status" value="1"/>
</dbReference>
<reference evidence="3 4" key="1">
    <citation type="submission" date="2017-01" db="EMBL/GenBank/DDBJ databases">
        <title>Complete Genome Sequence of Dolosigranulum pigrum isolated from a Patient with interstitial lung disease.</title>
        <authorList>
            <person name="Mukhopadhyay R."/>
            <person name="Joaquin J."/>
            <person name="Hogue R."/>
            <person name="Fitzgerald S."/>
            <person name="Jospin G."/>
            <person name="Eisen J.A."/>
            <person name="Chaturvedi V."/>
        </authorList>
    </citation>
    <scope>NUCLEOTIDE SEQUENCE [LARGE SCALE GENOMIC DNA]</scope>
    <source>
        <strain evidence="3 4">15S00348</strain>
    </source>
</reference>
<keyword evidence="3" id="KW-0418">Kinase</keyword>
<dbReference type="AlphaFoldDB" id="A0A1S8KPM5"/>
<dbReference type="EMBL" id="MUYF01000003">
    <property type="protein sequence ID" value="OOL81652.1"/>
    <property type="molecule type" value="Genomic_DNA"/>
</dbReference>
<keyword evidence="2" id="KW-0067">ATP-binding</keyword>
<dbReference type="PIRSF" id="PIRSF016907">
    <property type="entry name" value="Kin_ATP-NAD"/>
    <property type="match status" value="1"/>
</dbReference>
<dbReference type="InterPro" id="IPR017438">
    <property type="entry name" value="ATP-NAD_kinase_N"/>
</dbReference>
<evidence type="ECO:0000313" key="4">
    <source>
        <dbReference type="Proteomes" id="UP000190409"/>
    </source>
</evidence>
<comment type="caution">
    <text evidence="3">The sequence shown here is derived from an EMBL/GenBank/DDBJ whole genome shotgun (WGS) entry which is preliminary data.</text>
</comment>
<dbReference type="GO" id="GO:0051287">
    <property type="term" value="F:NAD binding"/>
    <property type="evidence" value="ECO:0007669"/>
    <property type="project" value="UniProtKB-ARBA"/>
</dbReference>
<dbReference type="Pfam" id="PF01513">
    <property type="entry name" value="NAD_kinase"/>
    <property type="match status" value="1"/>
</dbReference>
<dbReference type="Proteomes" id="UP000190409">
    <property type="component" value="Unassembled WGS sequence"/>
</dbReference>
<keyword evidence="3" id="KW-0808">Transferase</keyword>
<protein>
    <submittedName>
        <fullName evidence="3">ATP-NAD kinase</fullName>
    </submittedName>
</protein>
<dbReference type="InterPro" id="IPR039065">
    <property type="entry name" value="AcoX-like"/>
</dbReference>
<dbReference type="RefSeq" id="WP_077863069.1">
    <property type="nucleotide sequence ID" value="NZ_CALFGV010000008.1"/>
</dbReference>
<keyword evidence="1" id="KW-0547">Nucleotide-binding</keyword>
<name>A0A1S8KPM5_9LACT</name>
<dbReference type="InterPro" id="IPR002504">
    <property type="entry name" value="NADK"/>
</dbReference>
<dbReference type="InterPro" id="IPR011386">
    <property type="entry name" value="Put_ATP-NAD_kin"/>
</dbReference>
<evidence type="ECO:0000256" key="1">
    <source>
        <dbReference type="ARBA" id="ARBA00022741"/>
    </source>
</evidence>
<dbReference type="PANTHER" id="PTHR40697">
    <property type="entry name" value="ACETOIN CATABOLISM PROTEIN X"/>
    <property type="match status" value="1"/>
</dbReference>
<proteinExistence type="predicted"/>
<dbReference type="GO" id="GO:0006741">
    <property type="term" value="P:NADP+ biosynthetic process"/>
    <property type="evidence" value="ECO:0007669"/>
    <property type="project" value="InterPro"/>
</dbReference>
<dbReference type="Pfam" id="PF20143">
    <property type="entry name" value="NAD_kinase_C"/>
    <property type="match status" value="1"/>
</dbReference>
<dbReference type="PANTHER" id="PTHR40697:SF2">
    <property type="entry name" value="ATP-NAD KINASE-RELATED"/>
    <property type="match status" value="1"/>
</dbReference>
<organism evidence="3 4">
    <name type="scientific">Dolosigranulum pigrum</name>
    <dbReference type="NCBI Taxonomy" id="29394"/>
    <lineage>
        <taxon>Bacteria</taxon>
        <taxon>Bacillati</taxon>
        <taxon>Bacillota</taxon>
        <taxon>Bacilli</taxon>
        <taxon>Lactobacillales</taxon>
        <taxon>Carnobacteriaceae</taxon>
        <taxon>Dolosigranulum</taxon>
    </lineage>
</organism>
<evidence type="ECO:0000313" key="3">
    <source>
        <dbReference type="EMBL" id="OOL81652.1"/>
    </source>
</evidence>
<sequence length="376" mass="40348">MEKIGLIINPIAGMGGRVGLKGTDGKDILEKARSLGAEPEATTKAAHMLQHLTDLSKSVKFLTGEGAMGADVLTEHGFDFEVIHAVSGESSQEDTLSLVKALEEAKVELILFVGGDGTARDVHDALTEDIPVIGVPAGVKIYSAVHGNSPESAGRLAANVITEKVTTFTQAEVIDLDEAGFRNDEVDISVFGYLTVPVDETHMQNLKSPSPQSDADAQESIALDVIDSLEDDTLYIVGSGTTPSEVLIQLDQPVTILGVDLLQNKKTIATDVNEQEIMDHLESLPDGTNVKLIVTTMGGQGYVLGRGNQQLSEKVLSYLDKDDIIIVATPNKLHTLGNRDMLIYTLDAAINQKFSGYYKVTTGYGQKTMHKLSTKQ</sequence>